<gene>
    <name evidence="1" type="primary">AVEN_181318_1</name>
    <name evidence="1" type="ORF">TNCT_233551</name>
</gene>
<evidence type="ECO:0000313" key="2">
    <source>
        <dbReference type="Proteomes" id="UP000887116"/>
    </source>
</evidence>
<dbReference type="PANTHER" id="PTHR45913:SF19">
    <property type="entry name" value="LOW QUALITY PROTEIN: ZINC FINGER BED DOMAIN-CONTAINING PROTEIN 5-LIKE"/>
    <property type="match status" value="1"/>
</dbReference>
<protein>
    <submittedName>
        <fullName evidence="1">Integrase catalytic domain-containing protein</fullName>
    </submittedName>
</protein>
<reference evidence="1" key="1">
    <citation type="submission" date="2020-07" db="EMBL/GenBank/DDBJ databases">
        <title>Multicomponent nature underlies the extraordinary mechanical properties of spider dragline silk.</title>
        <authorList>
            <person name="Kono N."/>
            <person name="Nakamura H."/>
            <person name="Mori M."/>
            <person name="Yoshida Y."/>
            <person name="Ohtoshi R."/>
            <person name="Malay A.D."/>
            <person name="Moran D.A.P."/>
            <person name="Tomita M."/>
            <person name="Numata K."/>
            <person name="Arakawa K."/>
        </authorList>
    </citation>
    <scope>NUCLEOTIDE SEQUENCE</scope>
</reference>
<keyword evidence="2" id="KW-1185">Reference proteome</keyword>
<evidence type="ECO:0000313" key="1">
    <source>
        <dbReference type="EMBL" id="GFQ73991.1"/>
    </source>
</evidence>
<organism evidence="1 2">
    <name type="scientific">Trichonephila clavata</name>
    <name type="common">Joro spider</name>
    <name type="synonym">Nephila clavata</name>
    <dbReference type="NCBI Taxonomy" id="2740835"/>
    <lineage>
        <taxon>Eukaryota</taxon>
        <taxon>Metazoa</taxon>
        <taxon>Ecdysozoa</taxon>
        <taxon>Arthropoda</taxon>
        <taxon>Chelicerata</taxon>
        <taxon>Arachnida</taxon>
        <taxon>Araneae</taxon>
        <taxon>Araneomorphae</taxon>
        <taxon>Entelegynae</taxon>
        <taxon>Araneoidea</taxon>
        <taxon>Nephilidae</taxon>
        <taxon>Trichonephila</taxon>
    </lineage>
</organism>
<dbReference type="EMBL" id="BMAO01011471">
    <property type="protein sequence ID" value="GFQ73991.1"/>
    <property type="molecule type" value="Genomic_DNA"/>
</dbReference>
<dbReference type="AlphaFoldDB" id="A0A8X6FAB4"/>
<accession>A0A8X6FAB4</accession>
<dbReference type="OrthoDB" id="8052806at2759"/>
<dbReference type="Proteomes" id="UP000887116">
    <property type="component" value="Unassembled WGS sequence"/>
</dbReference>
<sequence length="423" mass="50103">MFELLKDEYYRTVPEDFEEIESSLAEMDDDIQKIELQGAFKTLICCKNTVSLFIEKLHIFRRNLLKKEFHQFPNLFSIKDITPEEIERFSDHIKQLALDMKVRFNDILNLKISNWMINPFTVDVNEVDIVFQEEILELKYDEESKNSFNKHGIAKLWQNKKMPKLYPKMWENMKNILIPFPTSYLVESGFSTVDNIMNVSPTKKIDVSNLKISRNVKLADLNFFVPHKVDILLGAEHFFEFLKSDRIKIKDSLYLQSSCFGYLVSGSIPDDNSKFSFNQCFLSKNLEDLNKTLTSFWEIESIEHSKDLINNELKYCNEHFERTHYRRSDGRYVIHMPLKPEVSIKNLGNSKEIPSKRLDHSWQRLDRNPAMKALYTEFLREYECLHQMQKIENDESGDGYYIPHHGIFRPTSRTTKRRSCQNN</sequence>
<comment type="caution">
    <text evidence="1">The sequence shown here is derived from an EMBL/GenBank/DDBJ whole genome shotgun (WGS) entry which is preliminary data.</text>
</comment>
<proteinExistence type="predicted"/>
<name>A0A8X6FAB4_TRICU</name>
<dbReference type="PANTHER" id="PTHR45913">
    <property type="entry name" value="EPM2A-INTERACTING PROTEIN 1"/>
    <property type="match status" value="1"/>
</dbReference>